<dbReference type="Proteomes" id="UP000282323">
    <property type="component" value="Unassembled WGS sequence"/>
</dbReference>
<dbReference type="GO" id="GO:0030638">
    <property type="term" value="P:polyketide metabolic process"/>
    <property type="evidence" value="ECO:0007669"/>
    <property type="project" value="InterPro"/>
</dbReference>
<organism evidence="1 2">
    <name type="scientific">Natrarchaeobius chitinivorans</name>
    <dbReference type="NCBI Taxonomy" id="1679083"/>
    <lineage>
        <taxon>Archaea</taxon>
        <taxon>Methanobacteriati</taxon>
        <taxon>Methanobacteriota</taxon>
        <taxon>Stenosarchaea group</taxon>
        <taxon>Halobacteria</taxon>
        <taxon>Halobacteriales</taxon>
        <taxon>Natrialbaceae</taxon>
        <taxon>Natrarchaeobius</taxon>
    </lineage>
</organism>
<dbReference type="Pfam" id="PF07366">
    <property type="entry name" value="SnoaL"/>
    <property type="match status" value="1"/>
</dbReference>
<accession>A0A3N6MGA8</accession>
<keyword evidence="2" id="KW-1185">Reference proteome</keyword>
<evidence type="ECO:0000313" key="1">
    <source>
        <dbReference type="EMBL" id="RQG95820.1"/>
    </source>
</evidence>
<evidence type="ECO:0008006" key="3">
    <source>
        <dbReference type="Google" id="ProtNLM"/>
    </source>
</evidence>
<dbReference type="InterPro" id="IPR009959">
    <property type="entry name" value="Cyclase_SnoaL-like"/>
</dbReference>
<evidence type="ECO:0000313" key="2">
    <source>
        <dbReference type="Proteomes" id="UP000282323"/>
    </source>
</evidence>
<comment type="caution">
    <text evidence="1">The sequence shown here is derived from an EMBL/GenBank/DDBJ whole genome shotgun (WGS) entry which is preliminary data.</text>
</comment>
<reference evidence="1 2" key="1">
    <citation type="submission" date="2018-10" db="EMBL/GenBank/DDBJ databases">
        <title>Natrarchaeobius chitinivorans gen. nov., sp. nov., and Natrarchaeobius haloalkaliphilus sp. nov., alkaliphilic, chitin-utilizing haloarchaea from hypersaline alkaline lakes.</title>
        <authorList>
            <person name="Sorokin D.Y."/>
            <person name="Elcheninov A.G."/>
            <person name="Kostrikina N.A."/>
            <person name="Bale N.J."/>
            <person name="Sinninghe Damste J.S."/>
            <person name="Khijniak T.V."/>
            <person name="Kublanov I.V."/>
            <person name="Toshchakov S.V."/>
        </authorList>
    </citation>
    <scope>NUCLEOTIDE SEQUENCE [LARGE SCALE GENOMIC DNA]</scope>
    <source>
        <strain evidence="1 2">AArcht4T</strain>
    </source>
</reference>
<name>A0A3N6MGA8_NATCH</name>
<dbReference type="PANTHER" id="PTHR38436">
    <property type="entry name" value="POLYKETIDE CYCLASE SNOAL-LIKE DOMAIN"/>
    <property type="match status" value="1"/>
</dbReference>
<gene>
    <name evidence="1" type="ORF">EA473_06420</name>
</gene>
<dbReference type="InterPro" id="IPR032710">
    <property type="entry name" value="NTF2-like_dom_sf"/>
</dbReference>
<protein>
    <recommendedName>
        <fullName evidence="3">Ester cyclase</fullName>
    </recommendedName>
</protein>
<dbReference type="OrthoDB" id="8685at2157"/>
<dbReference type="EMBL" id="REGA01000004">
    <property type="protein sequence ID" value="RQG95820.1"/>
    <property type="molecule type" value="Genomic_DNA"/>
</dbReference>
<dbReference type="Gene3D" id="3.10.450.50">
    <property type="match status" value="1"/>
</dbReference>
<dbReference type="PANTHER" id="PTHR38436:SF1">
    <property type="entry name" value="ESTER CYCLASE"/>
    <property type="match status" value="1"/>
</dbReference>
<dbReference type="SUPFAM" id="SSF54427">
    <property type="entry name" value="NTF2-like"/>
    <property type="match status" value="1"/>
</dbReference>
<proteinExistence type="predicted"/>
<dbReference type="RefSeq" id="WP_124194818.1">
    <property type="nucleotide sequence ID" value="NZ_REGA01000004.1"/>
</dbReference>
<dbReference type="AlphaFoldDB" id="A0A3N6MGA8"/>
<sequence>MSDEYSERSETLEIYAEAYIDQKWDRLDEVIHPDFQIYGPEMFMEVEGPLNREQYRQFASEFRAAFDDFEVPIADGVSVVHQGEKSAVRDRCTATHTGSFFGIEATGNKVDFEWPWFIIWEDGKIIEKWDNIDLFTLSQQIGTVPDDIY</sequence>